<dbReference type="AlphaFoldDB" id="A0A2W4QHT5"/>
<accession>A0A2W4QHT5</accession>
<evidence type="ECO:0000313" key="1">
    <source>
        <dbReference type="EMBL" id="PZN71533.1"/>
    </source>
</evidence>
<organism evidence="1 2">
    <name type="scientific">Candidatus Methylumidiphilus alinenensis</name>
    <dbReference type="NCBI Taxonomy" id="2202197"/>
    <lineage>
        <taxon>Bacteria</taxon>
        <taxon>Pseudomonadati</taxon>
        <taxon>Pseudomonadota</taxon>
        <taxon>Gammaproteobacteria</taxon>
        <taxon>Methylococcales</taxon>
        <taxon>Candidatus Methylumidiphilus</taxon>
    </lineage>
</organism>
<reference evidence="1 2" key="1">
    <citation type="journal article" date="2018" name="Aquat. Microb. Ecol.">
        <title>Gammaproteobacterial methanotrophs dominate.</title>
        <authorList>
            <person name="Rissanen A.J."/>
            <person name="Saarenheimo J."/>
            <person name="Tiirola M."/>
            <person name="Peura S."/>
            <person name="Aalto S.L."/>
            <person name="Karvinen A."/>
            <person name="Nykanen H."/>
        </authorList>
    </citation>
    <scope>NUCLEOTIDE SEQUENCE [LARGE SCALE GENOMIC DNA]</scope>
    <source>
        <strain evidence="1">AMbin10</strain>
    </source>
</reference>
<dbReference type="Pfam" id="PF09720">
    <property type="entry name" value="Unstab_antitox"/>
    <property type="match status" value="1"/>
</dbReference>
<dbReference type="InterPro" id="IPR013406">
    <property type="entry name" value="CHP02574_addiction_mod"/>
</dbReference>
<dbReference type="Proteomes" id="UP000249396">
    <property type="component" value="Unassembled WGS sequence"/>
</dbReference>
<evidence type="ECO:0000313" key="2">
    <source>
        <dbReference type="Proteomes" id="UP000249396"/>
    </source>
</evidence>
<dbReference type="EMBL" id="QJPH01000519">
    <property type="protein sequence ID" value="PZN71533.1"/>
    <property type="molecule type" value="Genomic_DNA"/>
</dbReference>
<name>A0A2W4QHT5_9GAMM</name>
<sequence length="74" mass="8479">MKTTEPLDEAISLPVEERAMLVDSLHKTLNSPYIDIESQWNDVAQHRLREFLSGEVKAVLGEEVFKRILGRLSK</sequence>
<protein>
    <submittedName>
        <fullName evidence="1">Addiction module protein</fullName>
    </submittedName>
</protein>
<comment type="caution">
    <text evidence="1">The sequence shown here is derived from an EMBL/GenBank/DDBJ whole genome shotgun (WGS) entry which is preliminary data.</text>
</comment>
<gene>
    <name evidence="1" type="ORF">DM484_26210</name>
</gene>
<proteinExistence type="predicted"/>